<dbReference type="Gene3D" id="3.90.79.10">
    <property type="entry name" value="Nucleoside Triphosphate Pyrophosphohydrolase"/>
    <property type="match status" value="1"/>
</dbReference>
<dbReference type="InterPro" id="IPR020084">
    <property type="entry name" value="NUDIX_hydrolase_CS"/>
</dbReference>
<protein>
    <submittedName>
        <fullName evidence="6">8-oxo-dGTP pyrophosphatase MutT (NUDIX family)</fullName>
    </submittedName>
</protein>
<gene>
    <name evidence="6" type="ORF">BJ994_000811</name>
</gene>
<evidence type="ECO:0000313" key="6">
    <source>
        <dbReference type="EMBL" id="NJC21735.1"/>
    </source>
</evidence>
<dbReference type="CDD" id="cd18879">
    <property type="entry name" value="NUDIX_Hydrolase"/>
    <property type="match status" value="1"/>
</dbReference>
<dbReference type="Pfam" id="PF00293">
    <property type="entry name" value="NUDIX"/>
    <property type="match status" value="1"/>
</dbReference>
<dbReference type="PROSITE" id="PS51462">
    <property type="entry name" value="NUDIX"/>
    <property type="match status" value="1"/>
</dbReference>
<feature type="domain" description="Nudix hydrolase" evidence="5">
    <location>
        <begin position="19"/>
        <end position="153"/>
    </location>
</feature>
<dbReference type="SUPFAM" id="SSF55811">
    <property type="entry name" value="Nudix"/>
    <property type="match status" value="1"/>
</dbReference>
<keyword evidence="3 4" id="KW-0378">Hydrolase</keyword>
<dbReference type="EMBL" id="JAATJL010000001">
    <property type="protein sequence ID" value="NJC21735.1"/>
    <property type="molecule type" value="Genomic_DNA"/>
</dbReference>
<dbReference type="GO" id="GO:0016787">
    <property type="term" value="F:hydrolase activity"/>
    <property type="evidence" value="ECO:0007669"/>
    <property type="project" value="UniProtKB-KW"/>
</dbReference>
<reference evidence="6 7" key="1">
    <citation type="submission" date="2020-03" db="EMBL/GenBank/DDBJ databases">
        <title>Sequencing the genomes of 1000 actinobacteria strains.</title>
        <authorList>
            <person name="Klenk H.-P."/>
        </authorList>
    </citation>
    <scope>NUCLEOTIDE SEQUENCE [LARGE SCALE GENOMIC DNA]</scope>
    <source>
        <strain evidence="6 7">DSM 16403</strain>
    </source>
</reference>
<comment type="caution">
    <text evidence="6">The sequence shown here is derived from an EMBL/GenBank/DDBJ whole genome shotgun (WGS) entry which is preliminary data.</text>
</comment>
<evidence type="ECO:0000256" key="4">
    <source>
        <dbReference type="RuleBase" id="RU003476"/>
    </source>
</evidence>
<dbReference type="PRINTS" id="PR00502">
    <property type="entry name" value="NUDIXFAMILY"/>
</dbReference>
<organism evidence="6 7">
    <name type="scientific">Arthrobacter pigmenti</name>
    <dbReference type="NCBI Taxonomy" id="271432"/>
    <lineage>
        <taxon>Bacteria</taxon>
        <taxon>Bacillati</taxon>
        <taxon>Actinomycetota</taxon>
        <taxon>Actinomycetes</taxon>
        <taxon>Micrococcales</taxon>
        <taxon>Micrococcaceae</taxon>
        <taxon>Arthrobacter</taxon>
    </lineage>
</organism>
<accession>A0A846RPR2</accession>
<evidence type="ECO:0000313" key="7">
    <source>
        <dbReference type="Proteomes" id="UP000547458"/>
    </source>
</evidence>
<evidence type="ECO:0000256" key="1">
    <source>
        <dbReference type="ARBA" id="ARBA00001946"/>
    </source>
</evidence>
<evidence type="ECO:0000256" key="2">
    <source>
        <dbReference type="ARBA" id="ARBA00005582"/>
    </source>
</evidence>
<keyword evidence="7" id="KW-1185">Reference proteome</keyword>
<comment type="cofactor">
    <cofactor evidence="1">
        <name>Mg(2+)</name>
        <dbReference type="ChEBI" id="CHEBI:18420"/>
    </cofactor>
</comment>
<name>A0A846RPR2_9MICC</name>
<dbReference type="RefSeq" id="WP_167991730.1">
    <property type="nucleotide sequence ID" value="NZ_JAATJL010000001.1"/>
</dbReference>
<dbReference type="InterPro" id="IPR020476">
    <property type="entry name" value="Nudix_hydrolase"/>
</dbReference>
<comment type="similarity">
    <text evidence="2 4">Belongs to the Nudix hydrolase family.</text>
</comment>
<dbReference type="Proteomes" id="UP000547458">
    <property type="component" value="Unassembled WGS sequence"/>
</dbReference>
<dbReference type="PROSITE" id="PS00893">
    <property type="entry name" value="NUDIX_BOX"/>
    <property type="match status" value="1"/>
</dbReference>
<dbReference type="AlphaFoldDB" id="A0A846RPR2"/>
<proteinExistence type="inferred from homology"/>
<dbReference type="PANTHER" id="PTHR43046">
    <property type="entry name" value="GDP-MANNOSE MANNOSYL HYDROLASE"/>
    <property type="match status" value="1"/>
</dbReference>
<dbReference type="InterPro" id="IPR000086">
    <property type="entry name" value="NUDIX_hydrolase_dom"/>
</dbReference>
<evidence type="ECO:0000256" key="3">
    <source>
        <dbReference type="ARBA" id="ARBA00022801"/>
    </source>
</evidence>
<dbReference type="InterPro" id="IPR015797">
    <property type="entry name" value="NUDIX_hydrolase-like_dom_sf"/>
</dbReference>
<sequence length="156" mass="17313">MPTPDFVLALRSKIGNDPLWLPGAAAVVYDDDGRVLLGRRADNGQWTIITGIIDPGEQPAQAIVREVMEETGVVVEVEHLVGVDVVGPVTFPNGDVSTFLSLVFRCRYLSGEARVNDDESSEVRWFDLQDLPPLNDLHRHHARTARHSDGVPYFVR</sequence>
<evidence type="ECO:0000259" key="5">
    <source>
        <dbReference type="PROSITE" id="PS51462"/>
    </source>
</evidence>
<dbReference type="PANTHER" id="PTHR43046:SF16">
    <property type="entry name" value="ADP-RIBOSE PYROPHOSPHATASE YJHB-RELATED"/>
    <property type="match status" value="1"/>
</dbReference>